<accession>A0A1Q8Q7C5</accession>
<name>A0A1Q8Q7C5_9BACI</name>
<dbReference type="Proteomes" id="UP000185568">
    <property type="component" value="Unassembled WGS sequence"/>
</dbReference>
<proteinExistence type="predicted"/>
<dbReference type="EMBL" id="MSDU01000008">
    <property type="protein sequence ID" value="OLN23244.1"/>
    <property type="molecule type" value="Genomic_DNA"/>
</dbReference>
<comment type="caution">
    <text evidence="1">The sequence shown here is derived from an EMBL/GenBank/DDBJ whole genome shotgun (WGS) entry which is preliminary data.</text>
</comment>
<protein>
    <recommendedName>
        <fullName evidence="3">Heptaprenyl diphosphate synthase</fullName>
    </recommendedName>
</protein>
<dbReference type="InterPro" id="IPR009920">
    <property type="entry name" value="HEPPP_synth_su1"/>
</dbReference>
<dbReference type="AlphaFoldDB" id="A0A1Q8Q7C5"/>
<dbReference type="RefSeq" id="WP_075397535.1">
    <property type="nucleotide sequence ID" value="NZ_MSDU01000008.1"/>
</dbReference>
<gene>
    <name evidence="1" type="ORF">BTO30_04555</name>
</gene>
<dbReference type="GO" id="GO:0009234">
    <property type="term" value="P:menaquinone biosynthetic process"/>
    <property type="evidence" value="ECO:0007669"/>
    <property type="project" value="InterPro"/>
</dbReference>
<dbReference type="OrthoDB" id="2417886at2"/>
<reference evidence="1 2" key="1">
    <citation type="submission" date="2016-12" db="EMBL/GenBank/DDBJ databases">
        <title>Domibacillus antri genome sequencing.</title>
        <authorList>
            <person name="Verma A."/>
            <person name="Krishnamurthi S."/>
        </authorList>
    </citation>
    <scope>NUCLEOTIDE SEQUENCE [LARGE SCALE GENOMIC DNA]</scope>
    <source>
        <strain evidence="1 2">XD80</strain>
    </source>
</reference>
<evidence type="ECO:0000313" key="2">
    <source>
        <dbReference type="Proteomes" id="UP000185568"/>
    </source>
</evidence>
<organism evidence="1 2">
    <name type="scientific">Domibacillus antri</name>
    <dbReference type="NCBI Taxonomy" id="1714264"/>
    <lineage>
        <taxon>Bacteria</taxon>
        <taxon>Bacillati</taxon>
        <taxon>Bacillota</taxon>
        <taxon>Bacilli</taxon>
        <taxon>Bacillales</taxon>
        <taxon>Bacillaceae</taxon>
        <taxon>Domibacillus</taxon>
    </lineage>
</organism>
<evidence type="ECO:0008006" key="3">
    <source>
        <dbReference type="Google" id="ProtNLM"/>
    </source>
</evidence>
<keyword evidence="2" id="KW-1185">Reference proteome</keyword>
<dbReference type="STRING" id="1714264.BTO30_04555"/>
<dbReference type="Gene3D" id="1.20.120.1450">
    <property type="match status" value="1"/>
</dbReference>
<sequence>MDEWQKEQTALVEEISRTCAQPFLAKVIGAPHINPLRVSALMLAFSDQERTKPHVQKQMTAAILIQLALDTHDRIAPDTAEISQKHQLIVLAGDYFSGMYYRTLAEAGCIHYVRLLAEAVKNVNEMKTALHRKECVTASNVFHTVRVVESDIIRAVYHENEADIYLIEAVSSLLTAERLRNEQDKPFFVYDALFHVLGDSSQVVHEIDRHLHELEMDILKHIKKLDQQAAAVVQTEFDRIFDRELRYAEEG</sequence>
<evidence type="ECO:0000313" key="1">
    <source>
        <dbReference type="EMBL" id="OLN23244.1"/>
    </source>
</evidence>
<dbReference type="Pfam" id="PF07307">
    <property type="entry name" value="HEPPP_synt_1"/>
    <property type="match status" value="1"/>
</dbReference>